<proteinExistence type="predicted"/>
<dbReference type="EMBL" id="JAPDIA010000009">
    <property type="protein sequence ID" value="MDG0814317.1"/>
    <property type="molecule type" value="Genomic_DNA"/>
</dbReference>
<protein>
    <submittedName>
        <fullName evidence="1">Uncharacterized protein</fullName>
    </submittedName>
</protein>
<name>A0A9X4QY62_9BACL</name>
<dbReference type="Proteomes" id="UP001153404">
    <property type="component" value="Unassembled WGS sequence"/>
</dbReference>
<evidence type="ECO:0000313" key="2">
    <source>
        <dbReference type="Proteomes" id="UP001153404"/>
    </source>
</evidence>
<accession>A0A9X4QY62</accession>
<comment type="caution">
    <text evidence="1">The sequence shown here is derived from an EMBL/GenBank/DDBJ whole genome shotgun (WGS) entry which is preliminary data.</text>
</comment>
<organism evidence="1 2">
    <name type="scientific">Cohnella rhizosphaerae</name>
    <dbReference type="NCBI Taxonomy" id="1457232"/>
    <lineage>
        <taxon>Bacteria</taxon>
        <taxon>Bacillati</taxon>
        <taxon>Bacillota</taxon>
        <taxon>Bacilli</taxon>
        <taxon>Bacillales</taxon>
        <taxon>Paenibacillaceae</taxon>
        <taxon>Cohnella</taxon>
    </lineage>
</organism>
<dbReference type="AlphaFoldDB" id="A0A9X4QY62"/>
<evidence type="ECO:0000313" key="1">
    <source>
        <dbReference type="EMBL" id="MDG0814317.1"/>
    </source>
</evidence>
<sequence>MSTYTSKAFLTAPAPFYNNKTFEHSYPAKFDAWNDMWAFVSTVKLSKDGTVLSPSGEKSNALSNYYWNTFRTSDTAKLLSAKSEAEFDKKWEELKKTFEEKGGYEAAIAEMKPLFERALGKS</sequence>
<gene>
    <name evidence="1" type="ORF">OMP40_37355</name>
</gene>
<dbReference type="RefSeq" id="WP_277539161.1">
    <property type="nucleotide sequence ID" value="NZ_JAPDIA010000009.1"/>
</dbReference>
<reference evidence="1" key="1">
    <citation type="submission" date="2022-10" db="EMBL/GenBank/DDBJ databases">
        <title>Comparative genomic analysis of Cohnella hashimotonis sp. nov., isolated from the International Space Station.</title>
        <authorList>
            <person name="Simpson A."/>
            <person name="Venkateswaran K."/>
        </authorList>
    </citation>
    <scope>NUCLEOTIDE SEQUENCE</scope>
    <source>
        <strain evidence="1">DSM 28161</strain>
    </source>
</reference>
<keyword evidence="2" id="KW-1185">Reference proteome</keyword>